<protein>
    <submittedName>
        <fullName evidence="7">Golgi-specific brefeldin A-resistance guanine nucleotide exchange factor 1-like isoform X1</fullName>
    </submittedName>
</protein>
<dbReference type="Pfam" id="PF12783">
    <property type="entry name" value="Sec7-like_HUS"/>
    <property type="match status" value="1"/>
</dbReference>
<sequence length="1984" mass="220208">MRRTTRWTTHSHQDDDADPILSSFSQLKDVLNTVADLGDLEPNTFLSPFLGVIRSEDTTGPITGLALTSVNKFISYGLIEPSCKTAAPAIENIADAVTHARFVGTDPSSDEVVLMKILHVLRTLLLSPAGVLLTNESVCEIMQSCFRICFEMRLSELLRKSAEHTLMDMVQLLFTRLPQFKEDPKWNASMKKLKMRTGSVEPSRMGKKKRSPKRKHDKMNSQHASMHPQITRQSNECLKNGNTSSAPVSIGTPVSASSSSSSTITATTTTSPTNASVTSETSAEENRIQSDRKIKDLNNESELSESVQSPDGVHETAPDEIIATTPAALPMEKTVIDINNSFQEASDKESFDARYTISEEKQLETEEEVSLDKDDSREPEQEVCNSISSSQERLNVSRPTNVHKSISETELNSEQSCPSETGDDADSIPSVNEFASPPTPTSPAVNSSDFVNPRGTNPLIPYGLPCVRELFRFLVSLINHWDRHNTDVMIHMGLSLLTVALESGADSIRTFKSLLYLVKDEMCRNLFTLLQSERLSLFTATIRTCFLLFESMRSHLKFQLEMYLTKLSDIIVSEAPRIPYEMREISLEAVVHLWRIPGLVTELFLNYDCDLYCSNLFEDLTKLLSKNAFPVSGIFTTHLLSLDALLTVVDTIEQHCHSRILSSTKAAAAAAASAAAATNGESVDAGQQSTSNTNENVPETNNSNSSVKPLTPPEVVDLPLTSGYDVGQKIISKEMTTTEHTWPQKPAKEIQKGPQIRPNRMKITEKVPTSEELAALKHKKKMYQSGTEQFNVKPVKGIHFLQEQGLLSTPLDPGEVVTFLRENPKLDKRQIGEYISNKKNAKIFEAFVKSFNFNDTRLDEALRLYLETFRLPGEAPVISYIIEMFAEHWHKTNGEPFADSDAAFTLAYAVIMLNVDQHNHNVKKQSTPMTVDEYKRNVSKTNGGNDFDEDMLEDIYNAIRNEEIVMPAEHTGLVKENYLWKVLLKRGSGKEGSFIHAPTGSFDHELFTLAWGPTVAALSFIFDKSSDEGIIQKAISGFRKCAMISAHYGMSDVFDNLVISLCKFTTLLSSADAPENISVSFGGNSKAQLAARTVFGLAHRHGDILREGWKNILDCLLQLYRAKLVPKSLIEVEDFADDKGKICIMKEETTSTSRPETGMLSSFYGFFALSESANTKGPTPEEQEATEQARNCIHDCHLEQLIMDSKFLREEALQELVKTLLIGSQVPDSDEALCMQGDEDSAVFFLELLIKVVLQNRDRVTIIWQAVRDHLYNLIVDATDHTFLVERAVVGLLRIAIRLLRREEIASQVLASLRILLMMKPAVIHSICQQVAYGLHDLLRTNAANIHSTQDWYTLFTVLEVVGAGAKPPNFMQLCTSNATNDAATDSGAQSDSEVQSVNIPSESGERGYTSDSELYDTQSKHHRTCHTELEVKPAPDNVSWLMVEKEVVSTGSTNSLTSPTTHRPPRNQYSIDLNEDIFYCDSKALLRSSETLAFLVRDAVHVTPHNFESCIHAIRAFVEASINGGQQKNICKTTQTPRDKKHHSKSNRPKKEQYRTKRSYSNASQQNQTQISDDENDNETLAAGLHSLSIQLLDLMHTLHTRAASIFSYWAEEGNSSGEVSDAAIDAGTSTLWAKCWCPLLQGIARLCCDSRRQVRSQALTYLQRALLVHDLQTLSASEWEACFNKVLFPLLTKLLSNINSQDPSGMEETRVRASTLICKVFLQHLSPLLSLSTFTALWLTILDFMDKYMHKGSDLLSDAIRESLKNMLLVMDTAGIFHTDTTDSQLWKLTWDRIDTFLPELQEELFKTQEPVCVPEPRNIDRNNASLEKVVVMVANEDIQPEPQITLPVTNNNGTAKVPDSPSSQNSDVQTPSPDSGIGKSPRSESPLVGGNSATMTSAYILQPPLPKVASRSSMADNVSVNSSPVAPRPNITDSATVNSSSSTSGSIASTASTVPLLLNPDIMQGTTIPFISPQMERHESQ</sequence>
<feature type="compositionally biased region" description="Polar residues" evidence="5">
    <location>
        <begin position="221"/>
        <end position="247"/>
    </location>
</feature>
<evidence type="ECO:0000313" key="8">
    <source>
        <dbReference type="Proteomes" id="UP001162480"/>
    </source>
</evidence>
<evidence type="ECO:0000256" key="4">
    <source>
        <dbReference type="ARBA" id="ARBA00023034"/>
    </source>
</evidence>
<feature type="region of interest" description="Disordered" evidence="5">
    <location>
        <begin position="680"/>
        <end position="720"/>
    </location>
</feature>
<feature type="compositionally biased region" description="Polar residues" evidence="5">
    <location>
        <begin position="680"/>
        <end position="708"/>
    </location>
</feature>
<dbReference type="Gene3D" id="1.10.220.20">
    <property type="match status" value="1"/>
</dbReference>
<feature type="compositionally biased region" description="Polar residues" evidence="5">
    <location>
        <begin position="1382"/>
        <end position="1402"/>
    </location>
</feature>
<feature type="region of interest" description="Disordered" evidence="5">
    <location>
        <begin position="1382"/>
        <end position="1423"/>
    </location>
</feature>
<feature type="compositionally biased region" description="Polar residues" evidence="5">
    <location>
        <begin position="300"/>
        <end position="309"/>
    </location>
</feature>
<keyword evidence="8" id="KW-1185">Reference proteome</keyword>
<feature type="compositionally biased region" description="Basic residues" evidence="5">
    <location>
        <begin position="205"/>
        <end position="217"/>
    </location>
</feature>
<dbReference type="EMBL" id="OX597822">
    <property type="protein sequence ID" value="CAI9727647.1"/>
    <property type="molecule type" value="Genomic_DNA"/>
</dbReference>
<dbReference type="SUPFAM" id="SSF48425">
    <property type="entry name" value="Sec7 domain"/>
    <property type="match status" value="1"/>
</dbReference>
<evidence type="ECO:0000256" key="2">
    <source>
        <dbReference type="ARBA" id="ARBA00004399"/>
    </source>
</evidence>
<dbReference type="Gene3D" id="1.10.1000.11">
    <property type="entry name" value="Arf Nucleotide-binding Site Opener,domain 2"/>
    <property type="match status" value="1"/>
</dbReference>
<name>A0AA36B623_OCTVU</name>
<accession>A0AA36B623</accession>
<evidence type="ECO:0000256" key="3">
    <source>
        <dbReference type="ARBA" id="ARBA00022448"/>
    </source>
</evidence>
<gene>
    <name evidence="7" type="ORF">OCTVUL_1B017249</name>
</gene>
<feature type="compositionally biased region" description="Low complexity" evidence="5">
    <location>
        <begin position="1935"/>
        <end position="1950"/>
    </location>
</feature>
<dbReference type="InterPro" id="IPR023394">
    <property type="entry name" value="Sec7_C_sf"/>
</dbReference>
<feature type="compositionally biased region" description="Basic and acidic residues" evidence="5">
    <location>
        <begin position="359"/>
        <end position="380"/>
    </location>
</feature>
<reference evidence="7" key="1">
    <citation type="submission" date="2023-08" db="EMBL/GenBank/DDBJ databases">
        <authorList>
            <person name="Alioto T."/>
            <person name="Alioto T."/>
            <person name="Gomez Garrido J."/>
        </authorList>
    </citation>
    <scope>NUCLEOTIDE SEQUENCE</scope>
</reference>
<dbReference type="GO" id="GO:0016197">
    <property type="term" value="P:endosomal transport"/>
    <property type="evidence" value="ECO:0007669"/>
    <property type="project" value="UniProtKB-ARBA"/>
</dbReference>
<feature type="region of interest" description="Disordered" evidence="5">
    <location>
        <begin position="1920"/>
        <end position="1950"/>
    </location>
</feature>
<feature type="domain" description="SEC7" evidence="6">
    <location>
        <begin position="772"/>
        <end position="962"/>
    </location>
</feature>
<dbReference type="InterPro" id="IPR056604">
    <property type="entry name" value="GBF1-like_TPR"/>
</dbReference>
<evidence type="ECO:0000256" key="5">
    <source>
        <dbReference type="SAM" id="MobiDB-lite"/>
    </source>
</evidence>
<dbReference type="GO" id="GO:0005793">
    <property type="term" value="C:endoplasmic reticulum-Golgi intermediate compartment"/>
    <property type="evidence" value="ECO:0007669"/>
    <property type="project" value="UniProtKB-SubCell"/>
</dbReference>
<dbReference type="PROSITE" id="PS50190">
    <property type="entry name" value="SEC7"/>
    <property type="match status" value="1"/>
</dbReference>
<comment type="subcellular location">
    <subcellularLocation>
        <location evidence="2">Endoplasmic reticulum-Golgi intermediate compartment</location>
    </subcellularLocation>
    <subcellularLocation>
        <location evidence="1">Golgi apparatus</location>
        <location evidence="1">cis-Golgi network</location>
    </subcellularLocation>
</comment>
<feature type="region of interest" description="Disordered" evidence="5">
    <location>
        <begin position="359"/>
        <end position="450"/>
    </location>
</feature>
<dbReference type="SMART" id="SM00222">
    <property type="entry name" value="Sec7"/>
    <property type="match status" value="1"/>
</dbReference>
<proteinExistence type="predicted"/>
<dbReference type="GO" id="GO:0032012">
    <property type="term" value="P:regulation of ARF protein signal transduction"/>
    <property type="evidence" value="ECO:0007669"/>
    <property type="project" value="InterPro"/>
</dbReference>
<evidence type="ECO:0000313" key="7">
    <source>
        <dbReference type="EMBL" id="CAI9727647.1"/>
    </source>
</evidence>
<feature type="compositionally biased region" description="Basic and acidic residues" evidence="5">
    <location>
        <begin position="284"/>
        <end position="298"/>
    </location>
</feature>
<dbReference type="FunFam" id="1.10.1000.11:FF:000007">
    <property type="entry name" value="Golgi-specific brefeldin A-resistance guanine nucleotide exchange factor 1"/>
    <property type="match status" value="1"/>
</dbReference>
<feature type="compositionally biased region" description="Polar residues" evidence="5">
    <location>
        <begin position="383"/>
        <end position="419"/>
    </location>
</feature>
<feature type="compositionally biased region" description="Low complexity" evidence="5">
    <location>
        <begin position="248"/>
        <end position="279"/>
    </location>
</feature>
<feature type="compositionally biased region" description="Polar residues" evidence="5">
    <location>
        <begin position="1560"/>
        <end position="1572"/>
    </location>
</feature>
<dbReference type="GO" id="GO:0010256">
    <property type="term" value="P:endomembrane system organization"/>
    <property type="evidence" value="ECO:0007669"/>
    <property type="project" value="UniProtKB-ARBA"/>
</dbReference>
<dbReference type="Pfam" id="PF23325">
    <property type="entry name" value="TPR_28"/>
    <property type="match status" value="1"/>
</dbReference>
<dbReference type="CDD" id="cd00171">
    <property type="entry name" value="Sec7"/>
    <property type="match status" value="1"/>
</dbReference>
<feature type="region of interest" description="Disordered" evidence="5">
    <location>
        <begin position="1529"/>
        <end position="1575"/>
    </location>
</feature>
<keyword evidence="4" id="KW-0333">Golgi apparatus</keyword>
<feature type="compositionally biased region" description="Polar residues" evidence="5">
    <location>
        <begin position="1849"/>
        <end position="1876"/>
    </location>
</feature>
<feature type="region of interest" description="Disordered" evidence="5">
    <location>
        <begin position="1844"/>
        <end position="1894"/>
    </location>
</feature>
<dbReference type="InterPro" id="IPR035999">
    <property type="entry name" value="Sec7_dom_sf"/>
</dbReference>
<feature type="compositionally biased region" description="Basic residues" evidence="5">
    <location>
        <begin position="1540"/>
        <end position="1549"/>
    </location>
</feature>
<dbReference type="InterPro" id="IPR032691">
    <property type="entry name" value="Mon2/Sec7/BIG1-like_HUS"/>
</dbReference>
<dbReference type="InterPro" id="IPR000904">
    <property type="entry name" value="Sec7_dom"/>
</dbReference>
<dbReference type="PANTHER" id="PTHR10663:SF388">
    <property type="entry name" value="GOLGI-SPECIFIC BREFELDIN A-RESISTANCE GUANINE NUCLEOTIDE EXCHANGE FACTOR 1"/>
    <property type="match status" value="1"/>
</dbReference>
<dbReference type="GO" id="GO:0005794">
    <property type="term" value="C:Golgi apparatus"/>
    <property type="evidence" value="ECO:0007669"/>
    <property type="project" value="UniProtKB-SubCell"/>
</dbReference>
<dbReference type="GO" id="GO:0005085">
    <property type="term" value="F:guanyl-nucleotide exchange factor activity"/>
    <property type="evidence" value="ECO:0007669"/>
    <property type="project" value="InterPro"/>
</dbReference>
<evidence type="ECO:0000256" key="1">
    <source>
        <dbReference type="ARBA" id="ARBA00004222"/>
    </source>
</evidence>
<feature type="region of interest" description="Disordered" evidence="5">
    <location>
        <begin position="193"/>
        <end position="316"/>
    </location>
</feature>
<keyword evidence="3" id="KW-0813">Transport</keyword>
<dbReference type="PANTHER" id="PTHR10663">
    <property type="entry name" value="GUANYL-NUCLEOTIDE EXCHANGE FACTOR"/>
    <property type="match status" value="1"/>
</dbReference>
<dbReference type="Proteomes" id="UP001162480">
    <property type="component" value="Chromosome 9"/>
</dbReference>
<organism evidence="7 8">
    <name type="scientific">Octopus vulgaris</name>
    <name type="common">Common octopus</name>
    <dbReference type="NCBI Taxonomy" id="6645"/>
    <lineage>
        <taxon>Eukaryota</taxon>
        <taxon>Metazoa</taxon>
        <taxon>Spiralia</taxon>
        <taxon>Lophotrochozoa</taxon>
        <taxon>Mollusca</taxon>
        <taxon>Cephalopoda</taxon>
        <taxon>Coleoidea</taxon>
        <taxon>Octopodiformes</taxon>
        <taxon>Octopoda</taxon>
        <taxon>Incirrata</taxon>
        <taxon>Octopodidae</taxon>
        <taxon>Octopus</taxon>
    </lineage>
</organism>
<dbReference type="Pfam" id="PF01369">
    <property type="entry name" value="Sec7"/>
    <property type="match status" value="1"/>
</dbReference>
<evidence type="ECO:0000259" key="6">
    <source>
        <dbReference type="PROSITE" id="PS50190"/>
    </source>
</evidence>